<dbReference type="Proteomes" id="UP000199199">
    <property type="component" value="Unassembled WGS sequence"/>
</dbReference>
<organism evidence="3 4">
    <name type="scientific">Halostagnicola kamekurae</name>
    <dbReference type="NCBI Taxonomy" id="619731"/>
    <lineage>
        <taxon>Archaea</taxon>
        <taxon>Methanobacteriati</taxon>
        <taxon>Methanobacteriota</taxon>
        <taxon>Stenosarchaea group</taxon>
        <taxon>Halobacteria</taxon>
        <taxon>Halobacteriales</taxon>
        <taxon>Natrialbaceae</taxon>
        <taxon>Halostagnicola</taxon>
    </lineage>
</organism>
<gene>
    <name evidence="3" type="ORF">SAMN04488556_0776</name>
</gene>
<dbReference type="RefSeq" id="WP_092901776.1">
    <property type="nucleotide sequence ID" value="NZ_FOZS01000001.1"/>
</dbReference>
<protein>
    <submittedName>
        <fullName evidence="3">Uncharacterized conserved protein YtfP, gamma-glutamylcyclotransferase (GGCT)/AIG2-like family</fullName>
    </submittedName>
</protein>
<dbReference type="AlphaFoldDB" id="A0A1I6PTK2"/>
<feature type="compositionally biased region" description="Basic and acidic residues" evidence="1">
    <location>
        <begin position="138"/>
        <end position="149"/>
    </location>
</feature>
<feature type="domain" description="Gamma-glutamylcyclotransferase AIG2-like" evidence="2">
    <location>
        <begin position="3"/>
        <end position="95"/>
    </location>
</feature>
<evidence type="ECO:0000313" key="3">
    <source>
        <dbReference type="EMBL" id="SFS43542.1"/>
    </source>
</evidence>
<dbReference type="Pfam" id="PF06094">
    <property type="entry name" value="GGACT"/>
    <property type="match status" value="1"/>
</dbReference>
<dbReference type="InterPro" id="IPR036568">
    <property type="entry name" value="GGCT-like_sf"/>
</dbReference>
<accession>A0A1I6PTK2</accession>
<evidence type="ECO:0000313" key="4">
    <source>
        <dbReference type="Proteomes" id="UP000199199"/>
    </source>
</evidence>
<dbReference type="OrthoDB" id="198684at2157"/>
<dbReference type="EMBL" id="FOZS01000001">
    <property type="protein sequence ID" value="SFS43542.1"/>
    <property type="molecule type" value="Genomic_DNA"/>
</dbReference>
<proteinExistence type="predicted"/>
<name>A0A1I6PTK2_9EURY</name>
<keyword evidence="3" id="KW-0808">Transferase</keyword>
<dbReference type="InterPro" id="IPR009288">
    <property type="entry name" value="AIG2-like_dom"/>
</dbReference>
<dbReference type="InterPro" id="IPR013024">
    <property type="entry name" value="GGCT-like"/>
</dbReference>
<dbReference type="Gene3D" id="3.10.490.10">
    <property type="entry name" value="Gamma-glutamyl cyclotransferase-like"/>
    <property type="match status" value="1"/>
</dbReference>
<reference evidence="4" key="1">
    <citation type="submission" date="2016-10" db="EMBL/GenBank/DDBJ databases">
        <authorList>
            <person name="Varghese N."/>
            <person name="Submissions S."/>
        </authorList>
    </citation>
    <scope>NUCLEOTIDE SEQUENCE [LARGE SCALE GENOMIC DNA]</scope>
    <source>
        <strain evidence="4">DSM 22427</strain>
    </source>
</reference>
<feature type="region of interest" description="Disordered" evidence="1">
    <location>
        <begin position="138"/>
        <end position="160"/>
    </location>
</feature>
<dbReference type="GO" id="GO:0016740">
    <property type="term" value="F:transferase activity"/>
    <property type="evidence" value="ECO:0007669"/>
    <property type="project" value="UniProtKB-KW"/>
</dbReference>
<dbReference type="SUPFAM" id="SSF110857">
    <property type="entry name" value="Gamma-glutamyl cyclotransferase-like"/>
    <property type="match status" value="1"/>
</dbReference>
<keyword evidence="4" id="KW-1185">Reference proteome</keyword>
<sequence length="178" mass="19541">MFVFVYGTLTDATRVDAVLDETTRGSRPPEYADPEFVGDATLEGLHRADGAYPTLVPGGRVTGRVLSVDERDLEALDAYEGLTRGLYVRARLPRVEQRGSTATPPADDFDVTVSDEPGAVPAGEPTLESSVWTYVGDPDRLGVEPERESTPYWPGSGPFGERVRRRLERDRTVVLTDE</sequence>
<evidence type="ECO:0000256" key="1">
    <source>
        <dbReference type="SAM" id="MobiDB-lite"/>
    </source>
</evidence>
<evidence type="ECO:0000259" key="2">
    <source>
        <dbReference type="Pfam" id="PF06094"/>
    </source>
</evidence>
<dbReference type="CDD" id="cd06661">
    <property type="entry name" value="GGCT_like"/>
    <property type="match status" value="1"/>
</dbReference>